<sequence>MAGSHRTGRSIAVFREVLETALRPRGGKDPRSWLSCRRQLSSSRTPQTLKTLPSLSSTLTVKQQRRPFMNLAAPLFGASKRTEYAEAHQLGLSIPFVSSSLRWYSVEQMYDIVADVASYRFFVPWCTGSRLLTHRSNFSRAELEVGFPPVVERYISEVSLVPHRQIRAVSKDGRLFQHLEMLWQFGPGRAGHPDTCTLSFYVSFEFRSILHSQLANLFFDEVVKQMVSAFEHRAEKLYGPQAAVWQRKTAFCT</sequence>
<evidence type="ECO:0000313" key="1">
    <source>
        <dbReference type="EMBL" id="KAH7996397.1"/>
    </source>
</evidence>
<accession>A0ACB8EU65</accession>
<name>A0ACB8EU65_9SAUR</name>
<proteinExistence type="predicted"/>
<reference evidence="1" key="1">
    <citation type="submission" date="2021-08" db="EMBL/GenBank/DDBJ databases">
        <title>The first chromosome-level gecko genome reveals the dynamic sex chromosomes of Neotropical dwarf geckos (Sphaerodactylidae: Sphaerodactylus).</title>
        <authorList>
            <person name="Pinto B.J."/>
            <person name="Keating S.E."/>
            <person name="Gamble T."/>
        </authorList>
    </citation>
    <scope>NUCLEOTIDE SEQUENCE</scope>
    <source>
        <strain evidence="1">TG3544</strain>
    </source>
</reference>
<dbReference type="Proteomes" id="UP000827872">
    <property type="component" value="Linkage Group LG15"/>
</dbReference>
<comment type="caution">
    <text evidence="1">The sequence shown here is derived from an EMBL/GenBank/DDBJ whole genome shotgun (WGS) entry which is preliminary data.</text>
</comment>
<evidence type="ECO:0000313" key="2">
    <source>
        <dbReference type="Proteomes" id="UP000827872"/>
    </source>
</evidence>
<keyword evidence="2" id="KW-1185">Reference proteome</keyword>
<protein>
    <submittedName>
        <fullName evidence="1">Uncharacterized protein</fullName>
    </submittedName>
</protein>
<dbReference type="EMBL" id="CM037628">
    <property type="protein sequence ID" value="KAH7996397.1"/>
    <property type="molecule type" value="Genomic_DNA"/>
</dbReference>
<organism evidence="1 2">
    <name type="scientific">Sphaerodactylus townsendi</name>
    <dbReference type="NCBI Taxonomy" id="933632"/>
    <lineage>
        <taxon>Eukaryota</taxon>
        <taxon>Metazoa</taxon>
        <taxon>Chordata</taxon>
        <taxon>Craniata</taxon>
        <taxon>Vertebrata</taxon>
        <taxon>Euteleostomi</taxon>
        <taxon>Lepidosauria</taxon>
        <taxon>Squamata</taxon>
        <taxon>Bifurcata</taxon>
        <taxon>Gekkota</taxon>
        <taxon>Sphaerodactylidae</taxon>
        <taxon>Sphaerodactylus</taxon>
    </lineage>
</organism>
<gene>
    <name evidence="1" type="ORF">K3G42_005562</name>
</gene>